<evidence type="ECO:0000313" key="3">
    <source>
        <dbReference type="Proteomes" id="UP001529343"/>
    </source>
</evidence>
<dbReference type="SMART" id="SM00530">
    <property type="entry name" value="HTH_XRE"/>
    <property type="match status" value="1"/>
</dbReference>
<dbReference type="InterPro" id="IPR001387">
    <property type="entry name" value="Cro/C1-type_HTH"/>
</dbReference>
<organism evidence="2 3">
    <name type="scientific">Limosilactobacillus pontis</name>
    <dbReference type="NCBI Taxonomy" id="35787"/>
    <lineage>
        <taxon>Bacteria</taxon>
        <taxon>Bacillati</taxon>
        <taxon>Bacillota</taxon>
        <taxon>Bacilli</taxon>
        <taxon>Lactobacillales</taxon>
        <taxon>Lactobacillaceae</taxon>
        <taxon>Limosilactobacillus</taxon>
    </lineage>
</organism>
<dbReference type="Pfam" id="PF13443">
    <property type="entry name" value="HTH_26"/>
    <property type="match status" value="1"/>
</dbReference>
<comment type="caution">
    <text evidence="2">The sequence shown here is derived from an EMBL/GenBank/DDBJ whole genome shotgun (WGS) entry which is preliminary data.</text>
</comment>
<sequence>MLANRLKILLAERDLTIKDVMAATGLSRNSLSNMINNPFANIATDNVDKLCNYLEVSPKDFYDYSGWRFAFAFDDDGDQPSVSVTMKSGKVVRTFQLLFTFNYLDSRDPHNNATDDFEIVTAKNPEGYDETFVSAYKELSPLFKHQVEGELVACAKKVLQVYDDSGNVPCVFNYHYKDDVVFEAKLN</sequence>
<proteinExistence type="predicted"/>
<dbReference type="Gene3D" id="1.10.260.40">
    <property type="entry name" value="lambda repressor-like DNA-binding domains"/>
    <property type="match status" value="1"/>
</dbReference>
<dbReference type="CDD" id="cd00093">
    <property type="entry name" value="HTH_XRE"/>
    <property type="match status" value="1"/>
</dbReference>
<name>A0ABT7UV65_9LACO</name>
<dbReference type="Proteomes" id="UP001529343">
    <property type="component" value="Unassembled WGS sequence"/>
</dbReference>
<protein>
    <submittedName>
        <fullName evidence="2">Helix-turn-helix transcriptional regulator</fullName>
    </submittedName>
</protein>
<evidence type="ECO:0000259" key="1">
    <source>
        <dbReference type="PROSITE" id="PS50943"/>
    </source>
</evidence>
<keyword evidence="3" id="KW-1185">Reference proteome</keyword>
<dbReference type="InterPro" id="IPR010982">
    <property type="entry name" value="Lambda_DNA-bd_dom_sf"/>
</dbReference>
<feature type="domain" description="HTH cro/C1-type" evidence="1">
    <location>
        <begin position="6"/>
        <end position="61"/>
    </location>
</feature>
<accession>A0ABT7UV65</accession>
<dbReference type="EMBL" id="JAUDDW010000001">
    <property type="protein sequence ID" value="MDM8265596.1"/>
    <property type="molecule type" value="Genomic_DNA"/>
</dbReference>
<dbReference type="PROSITE" id="PS50943">
    <property type="entry name" value="HTH_CROC1"/>
    <property type="match status" value="1"/>
</dbReference>
<reference evidence="3" key="1">
    <citation type="submission" date="2023-06" db="EMBL/GenBank/DDBJ databases">
        <title>Identification and characterization of horizontal gene transfer across gut microbiota members of farm animals based on homology search.</title>
        <authorList>
            <person name="Zeman M."/>
            <person name="Kubasova T."/>
            <person name="Jahodarova E."/>
            <person name="Nykrynova M."/>
            <person name="Rychlik I."/>
        </authorList>
    </citation>
    <scope>NUCLEOTIDE SEQUENCE [LARGE SCALE GENOMIC DNA]</scope>
    <source>
        <strain evidence="3">161_Gplus</strain>
    </source>
</reference>
<dbReference type="RefSeq" id="WP_289585549.1">
    <property type="nucleotide sequence ID" value="NZ_JAUDDW010000001.1"/>
</dbReference>
<evidence type="ECO:0000313" key="2">
    <source>
        <dbReference type="EMBL" id="MDM8265596.1"/>
    </source>
</evidence>
<gene>
    <name evidence="2" type="ORF">QUW44_00205</name>
</gene>
<dbReference type="SUPFAM" id="SSF47413">
    <property type="entry name" value="lambda repressor-like DNA-binding domains"/>
    <property type="match status" value="1"/>
</dbReference>